<feature type="chain" id="PRO_5029598324" description="DUF732 domain-containing protein" evidence="2">
    <location>
        <begin position="26"/>
        <end position="141"/>
    </location>
</feature>
<dbReference type="Pfam" id="PF05305">
    <property type="entry name" value="DUF732"/>
    <property type="match status" value="1"/>
</dbReference>
<name>A0A7I7S7H9_9MYCO</name>
<dbReference type="InterPro" id="IPR007969">
    <property type="entry name" value="DUF732"/>
</dbReference>
<dbReference type="RefSeq" id="WP_163924463.1">
    <property type="nucleotide sequence ID" value="NZ_AP022593.1"/>
</dbReference>
<reference evidence="4 5" key="1">
    <citation type="journal article" date="2019" name="Emerg. Microbes Infect.">
        <title>Comprehensive subspecies identification of 175 nontuberculous mycobacteria species based on 7547 genomic profiles.</title>
        <authorList>
            <person name="Matsumoto Y."/>
            <person name="Kinjo T."/>
            <person name="Motooka D."/>
            <person name="Nabeya D."/>
            <person name="Jung N."/>
            <person name="Uechi K."/>
            <person name="Horii T."/>
            <person name="Iida T."/>
            <person name="Fujita J."/>
            <person name="Nakamura S."/>
        </authorList>
    </citation>
    <scope>NUCLEOTIDE SEQUENCE [LARGE SCALE GENOMIC DNA]</scope>
    <source>
        <strain evidence="4 5">JCM 18538</strain>
    </source>
</reference>
<keyword evidence="2" id="KW-0732">Signal</keyword>
<proteinExistence type="predicted"/>
<protein>
    <recommendedName>
        <fullName evidence="3">DUF732 domain-containing protein</fullName>
    </recommendedName>
</protein>
<feature type="compositionally biased region" description="Pro residues" evidence="1">
    <location>
        <begin position="132"/>
        <end position="141"/>
    </location>
</feature>
<organism evidence="4 5">
    <name type="scientific">Mycolicibacterium arabiense</name>
    <dbReference type="NCBI Taxonomy" id="1286181"/>
    <lineage>
        <taxon>Bacteria</taxon>
        <taxon>Bacillati</taxon>
        <taxon>Actinomycetota</taxon>
        <taxon>Actinomycetes</taxon>
        <taxon>Mycobacteriales</taxon>
        <taxon>Mycobacteriaceae</taxon>
        <taxon>Mycolicibacterium</taxon>
    </lineage>
</organism>
<dbReference type="KEGG" id="marz:MARA_61110"/>
<gene>
    <name evidence="4" type="ORF">MARA_61110</name>
</gene>
<evidence type="ECO:0000256" key="1">
    <source>
        <dbReference type="SAM" id="MobiDB-lite"/>
    </source>
</evidence>
<dbReference type="EMBL" id="AP022593">
    <property type="protein sequence ID" value="BBY52643.1"/>
    <property type="molecule type" value="Genomic_DNA"/>
</dbReference>
<dbReference type="Proteomes" id="UP000467428">
    <property type="component" value="Chromosome"/>
</dbReference>
<accession>A0A7I7S7H9</accession>
<evidence type="ECO:0000256" key="2">
    <source>
        <dbReference type="SAM" id="SignalP"/>
    </source>
</evidence>
<dbReference type="AlphaFoldDB" id="A0A7I7S7H9"/>
<keyword evidence="5" id="KW-1185">Reference proteome</keyword>
<evidence type="ECO:0000313" key="4">
    <source>
        <dbReference type="EMBL" id="BBY52643.1"/>
    </source>
</evidence>
<feature type="domain" description="DUF732" evidence="3">
    <location>
        <begin position="33"/>
        <end position="105"/>
    </location>
</feature>
<sequence length="141" mass="15043">MGTHAIRWVRGVVIATLGAATVALAAPASADVDTDFTAELNTYGIYGQKDYNAWIGKIVCKRMRTGLDADAYEAATFLKLNLHKKSTEQQVYQFLGGAIRYYCPDQQVVLDRLAAGQTGGGTAPIDEADPGPAGPPLPSER</sequence>
<evidence type="ECO:0000259" key="3">
    <source>
        <dbReference type="Pfam" id="PF05305"/>
    </source>
</evidence>
<evidence type="ECO:0000313" key="5">
    <source>
        <dbReference type="Proteomes" id="UP000467428"/>
    </source>
</evidence>
<feature type="region of interest" description="Disordered" evidence="1">
    <location>
        <begin position="119"/>
        <end position="141"/>
    </location>
</feature>
<feature type="signal peptide" evidence="2">
    <location>
        <begin position="1"/>
        <end position="25"/>
    </location>
</feature>
<geneLocation type="plasmid" evidence="5">
    <name>pjcm18538 dna</name>
</geneLocation>